<dbReference type="SUPFAM" id="SSF49313">
    <property type="entry name" value="Cadherin-like"/>
    <property type="match status" value="6"/>
</dbReference>
<evidence type="ECO:0000256" key="3">
    <source>
        <dbReference type="ARBA" id="ARBA00022692"/>
    </source>
</evidence>
<dbReference type="SMART" id="SM00112">
    <property type="entry name" value="CA"/>
    <property type="match status" value="6"/>
</dbReference>
<feature type="region of interest" description="Disordered" evidence="13">
    <location>
        <begin position="893"/>
        <end position="941"/>
    </location>
</feature>
<dbReference type="FunFam" id="2.60.40.60:FF:000020">
    <property type="entry name" value="Dachsous cadherin-related 1b"/>
    <property type="match status" value="1"/>
</dbReference>
<feature type="domain" description="Cadherin" evidence="16">
    <location>
        <begin position="564"/>
        <end position="666"/>
    </location>
</feature>
<keyword evidence="6 12" id="KW-0106">Calcium</keyword>
<keyword evidence="3 14" id="KW-0812">Transmembrane</keyword>
<feature type="chain" id="PRO_5008787437" description="Protocadherin-20" evidence="15">
    <location>
        <begin position="19"/>
        <end position="1024"/>
    </location>
</feature>
<evidence type="ECO:0000256" key="11">
    <source>
        <dbReference type="ARBA" id="ARBA00072296"/>
    </source>
</evidence>
<dbReference type="STRING" id="283909.R7TWW4"/>
<feature type="domain" description="Cadherin" evidence="16">
    <location>
        <begin position="238"/>
        <end position="345"/>
    </location>
</feature>
<dbReference type="PANTHER" id="PTHR24028">
    <property type="entry name" value="CADHERIN-87A"/>
    <property type="match status" value="1"/>
</dbReference>
<accession>R7TWW4</accession>
<protein>
    <recommendedName>
        <fullName evidence="11">Protocadherin-20</fullName>
    </recommendedName>
</protein>
<dbReference type="Gene3D" id="2.60.40.60">
    <property type="entry name" value="Cadherins"/>
    <property type="match status" value="7"/>
</dbReference>
<evidence type="ECO:0000256" key="6">
    <source>
        <dbReference type="ARBA" id="ARBA00022837"/>
    </source>
</evidence>
<evidence type="ECO:0000256" key="7">
    <source>
        <dbReference type="ARBA" id="ARBA00022889"/>
    </source>
</evidence>
<evidence type="ECO:0000313" key="17">
    <source>
        <dbReference type="EMBL" id="ELT98229.1"/>
    </source>
</evidence>
<dbReference type="OMA" id="TVHIYVV"/>
<evidence type="ECO:0000256" key="14">
    <source>
        <dbReference type="SAM" id="Phobius"/>
    </source>
</evidence>
<dbReference type="GO" id="GO:0007156">
    <property type="term" value="P:homophilic cell adhesion via plasma membrane adhesion molecules"/>
    <property type="evidence" value="ECO:0007669"/>
    <property type="project" value="InterPro"/>
</dbReference>
<proteinExistence type="predicted"/>
<feature type="domain" description="Cadherin" evidence="16">
    <location>
        <begin position="352"/>
        <end position="459"/>
    </location>
</feature>
<dbReference type="Proteomes" id="UP000014760">
    <property type="component" value="Unassembled WGS sequence"/>
</dbReference>
<evidence type="ECO:0000256" key="1">
    <source>
        <dbReference type="ARBA" id="ARBA00004251"/>
    </source>
</evidence>
<feature type="compositionally biased region" description="Polar residues" evidence="13">
    <location>
        <begin position="908"/>
        <end position="918"/>
    </location>
</feature>
<keyword evidence="2" id="KW-1003">Cell membrane</keyword>
<feature type="compositionally biased region" description="Low complexity" evidence="13">
    <location>
        <begin position="981"/>
        <end position="993"/>
    </location>
</feature>
<gene>
    <name evidence="17" type="ORF">CAPTEDRAFT_218800</name>
</gene>
<evidence type="ECO:0000256" key="2">
    <source>
        <dbReference type="ARBA" id="ARBA00022475"/>
    </source>
</evidence>
<dbReference type="InterPro" id="IPR002126">
    <property type="entry name" value="Cadherin-like_dom"/>
</dbReference>
<dbReference type="PROSITE" id="PS00232">
    <property type="entry name" value="CADHERIN_1"/>
    <property type="match status" value="4"/>
</dbReference>
<keyword evidence="4 15" id="KW-0732">Signal</keyword>
<dbReference type="FunFam" id="2.60.40.60:FF:000004">
    <property type="entry name" value="Protocadherin 1 gamma 2"/>
    <property type="match status" value="1"/>
</dbReference>
<evidence type="ECO:0000256" key="10">
    <source>
        <dbReference type="ARBA" id="ARBA00023180"/>
    </source>
</evidence>
<keyword evidence="9 14" id="KW-0472">Membrane</keyword>
<dbReference type="Pfam" id="PF08266">
    <property type="entry name" value="Cadherin_2"/>
    <property type="match status" value="1"/>
</dbReference>
<feature type="domain" description="Cadherin" evidence="16">
    <location>
        <begin position="460"/>
        <end position="563"/>
    </location>
</feature>
<feature type="region of interest" description="Disordered" evidence="13">
    <location>
        <begin position="960"/>
        <end position="1024"/>
    </location>
</feature>
<feature type="compositionally biased region" description="Basic and acidic residues" evidence="13">
    <location>
        <begin position="960"/>
        <end position="972"/>
    </location>
</feature>
<dbReference type="GO" id="GO:0005886">
    <property type="term" value="C:plasma membrane"/>
    <property type="evidence" value="ECO:0007669"/>
    <property type="project" value="UniProtKB-SubCell"/>
</dbReference>
<evidence type="ECO:0000256" key="9">
    <source>
        <dbReference type="ARBA" id="ARBA00023136"/>
    </source>
</evidence>
<evidence type="ECO:0000313" key="19">
    <source>
        <dbReference type="Proteomes" id="UP000014760"/>
    </source>
</evidence>
<keyword evidence="8 14" id="KW-1133">Transmembrane helix</keyword>
<dbReference type="InterPro" id="IPR050174">
    <property type="entry name" value="Protocadherin/Cadherin-CA"/>
</dbReference>
<reference evidence="17 19" key="2">
    <citation type="journal article" date="2013" name="Nature">
        <title>Insights into bilaterian evolution from three spiralian genomes.</title>
        <authorList>
            <person name="Simakov O."/>
            <person name="Marletaz F."/>
            <person name="Cho S.J."/>
            <person name="Edsinger-Gonzales E."/>
            <person name="Havlak P."/>
            <person name="Hellsten U."/>
            <person name="Kuo D.H."/>
            <person name="Larsson T."/>
            <person name="Lv J."/>
            <person name="Arendt D."/>
            <person name="Savage R."/>
            <person name="Osoegawa K."/>
            <person name="de Jong P."/>
            <person name="Grimwood J."/>
            <person name="Chapman J.A."/>
            <person name="Shapiro H."/>
            <person name="Aerts A."/>
            <person name="Otillar R.P."/>
            <person name="Terry A.Y."/>
            <person name="Boore J.L."/>
            <person name="Grigoriev I.V."/>
            <person name="Lindberg D.R."/>
            <person name="Seaver E.C."/>
            <person name="Weisblat D.A."/>
            <person name="Putnam N.H."/>
            <person name="Rokhsar D.S."/>
        </authorList>
    </citation>
    <scope>NUCLEOTIDE SEQUENCE</scope>
    <source>
        <strain evidence="17 19">I ESC-2004</strain>
    </source>
</reference>
<keyword evidence="19" id="KW-1185">Reference proteome</keyword>
<evidence type="ECO:0000259" key="16">
    <source>
        <dbReference type="PROSITE" id="PS50268"/>
    </source>
</evidence>
<feature type="domain" description="Cadherin" evidence="16">
    <location>
        <begin position="670"/>
        <end position="773"/>
    </location>
</feature>
<feature type="transmembrane region" description="Helical" evidence="14">
    <location>
        <begin position="785"/>
        <end position="809"/>
    </location>
</feature>
<comment type="subcellular location">
    <subcellularLocation>
        <location evidence="1">Cell membrane</location>
        <topology evidence="1">Single-pass type I membrane protein</topology>
    </subcellularLocation>
</comment>
<dbReference type="InterPro" id="IPR013164">
    <property type="entry name" value="Cadherin_N"/>
</dbReference>
<feature type="signal peptide" evidence="15">
    <location>
        <begin position="1"/>
        <end position="18"/>
    </location>
</feature>
<dbReference type="PRINTS" id="PR00205">
    <property type="entry name" value="CADHERIN"/>
</dbReference>
<dbReference type="FunFam" id="2.60.40.60:FF:000002">
    <property type="entry name" value="Protocadherin alpha 2"/>
    <property type="match status" value="1"/>
</dbReference>
<keyword evidence="5" id="KW-0677">Repeat</keyword>
<dbReference type="CDD" id="cd11304">
    <property type="entry name" value="Cadherin_repeat"/>
    <property type="match status" value="6"/>
</dbReference>
<keyword evidence="7" id="KW-0130">Cell adhesion</keyword>
<dbReference type="FunFam" id="2.60.40.60:FF:000005">
    <property type="entry name" value="Protocadherin 9"/>
    <property type="match status" value="1"/>
</dbReference>
<dbReference type="EMBL" id="KB308144">
    <property type="protein sequence ID" value="ELT98229.1"/>
    <property type="molecule type" value="Genomic_DNA"/>
</dbReference>
<feature type="domain" description="Cadherin" evidence="16">
    <location>
        <begin position="20"/>
        <end position="127"/>
    </location>
</feature>
<evidence type="ECO:0000256" key="5">
    <source>
        <dbReference type="ARBA" id="ARBA00022737"/>
    </source>
</evidence>
<dbReference type="EMBL" id="AMQN01010561">
    <property type="status" value="NOT_ANNOTATED_CDS"/>
    <property type="molecule type" value="Genomic_DNA"/>
</dbReference>
<evidence type="ECO:0000256" key="8">
    <source>
        <dbReference type="ARBA" id="ARBA00022989"/>
    </source>
</evidence>
<organism evidence="17">
    <name type="scientific">Capitella teleta</name>
    <name type="common">Polychaete worm</name>
    <dbReference type="NCBI Taxonomy" id="283909"/>
    <lineage>
        <taxon>Eukaryota</taxon>
        <taxon>Metazoa</taxon>
        <taxon>Spiralia</taxon>
        <taxon>Lophotrochozoa</taxon>
        <taxon>Annelida</taxon>
        <taxon>Polychaeta</taxon>
        <taxon>Sedentaria</taxon>
        <taxon>Scolecida</taxon>
        <taxon>Capitellidae</taxon>
        <taxon>Capitella</taxon>
    </lineage>
</organism>
<dbReference type="PANTHER" id="PTHR24028:SF146">
    <property type="entry name" value="CADHERIN 96CB, ISOFORM D-RELATED"/>
    <property type="match status" value="1"/>
</dbReference>
<keyword evidence="10" id="KW-0325">Glycoprotein</keyword>
<dbReference type="HOGENOM" id="CLU_006480_5_1_1"/>
<dbReference type="GO" id="GO:0005509">
    <property type="term" value="F:calcium ion binding"/>
    <property type="evidence" value="ECO:0007669"/>
    <property type="project" value="UniProtKB-UniRule"/>
</dbReference>
<evidence type="ECO:0000256" key="4">
    <source>
        <dbReference type="ARBA" id="ARBA00022729"/>
    </source>
</evidence>
<evidence type="ECO:0000256" key="13">
    <source>
        <dbReference type="SAM" id="MobiDB-lite"/>
    </source>
</evidence>
<reference evidence="18" key="3">
    <citation type="submission" date="2015-06" db="UniProtKB">
        <authorList>
            <consortium name="EnsemblMetazoa"/>
        </authorList>
    </citation>
    <scope>IDENTIFICATION</scope>
</reference>
<dbReference type="InterPro" id="IPR015919">
    <property type="entry name" value="Cadherin-like_sf"/>
</dbReference>
<evidence type="ECO:0000256" key="12">
    <source>
        <dbReference type="PROSITE-ProRule" id="PRU00043"/>
    </source>
</evidence>
<feature type="domain" description="Cadherin" evidence="16">
    <location>
        <begin position="128"/>
        <end position="237"/>
    </location>
</feature>
<dbReference type="FunFam" id="2.60.40.60:FF:000007">
    <property type="entry name" value="Protocadherin alpha 2"/>
    <property type="match status" value="1"/>
</dbReference>
<dbReference type="EnsemblMetazoa" id="CapteT218800">
    <property type="protein sequence ID" value="CapteP218800"/>
    <property type="gene ID" value="CapteG218800"/>
</dbReference>
<evidence type="ECO:0000313" key="18">
    <source>
        <dbReference type="EnsemblMetazoa" id="CapteP218800"/>
    </source>
</evidence>
<dbReference type="OrthoDB" id="6252479at2759"/>
<dbReference type="PROSITE" id="PS50268">
    <property type="entry name" value="CADHERIN_2"/>
    <property type="match status" value="7"/>
</dbReference>
<evidence type="ECO:0000256" key="15">
    <source>
        <dbReference type="SAM" id="SignalP"/>
    </source>
</evidence>
<name>R7TWW4_CAPTE</name>
<sequence>MTLVLTLLLLAILHPSHALLHYEVVEEGPARSFYRNIVTESGLDLRYDDAMLRELTLAFLSVNKEVELFDLRDGILENNQPIDRDLLCPNQERCSIELAIAVQPSQFFERISIRIDLLDLNDHAPEFPEPRIVRRISENARNGVLFPLQGAQDPDSPDNGVAQYHLASSSDKFSLKVSRELGGSFDLQLVLKGKLDREQQDFYQLQVLSFDGGQPSRSGSVVIDIVVDDVNDNNPAFEFTSYNVEVAEDLPLNWTVANVYASDPDEGANGEVIYSFTPKTEQLYGHLFEISPKHGKIVLKSHLDYETYQSITLGVIAEDQGINSVPMQTIVVINILDINDNAPVITLNEHNAVSDTAVQIPEHSPRDMFVAHLTVEDPDVGEDGVRCSMDSDHFTLVKMYSQDFKVVTSQVIDREVTDRRVIESFLLVVECVDQGAQSKRSVFNLTVLISDINDHAPRFQESSFNVSIKENNQPMAFITRTYALDPDAGNNGSITYMIQGDREGRFRIDPVTGVITAAQVFDREEVDLFEFEVVAQDHGVDPRFSKAKVAVHILDEEDEPPKFIQPRYTFEVHENIPPQTEVGVVQAIDRDLPPNNRFMFHLDTPNEAFRMDSSTGRLFTTKSLDREEKSVHTFAVVAQSDTIPPLTDKVTVTVVVADRNDNDPEVLFPSLGNDTVSIGSTAPLGHLVATVDAHDVDCDDQCRLTYSILSGADRGEFVIRPNTGEILVNADLDSYAEKEYTLVIRVSDNGDPERLTSSSLVIQLTKSVVSPQASRAGVALSSTHLAIIVGVILGCLLIASTLVIAILVIRRKNKMAATKPPAAQGQLYWPRSADLSTMPSAGSVSPTDSERSGNLIVPRDITLQGEDSVAAKLAELAEHAAFIKPKLAVLHPPPLNGRRTPVLPPEDPTNNAHSNGSSPLPVKTFHSPVPGQRPSSTSPRKLESFTDWLHAESFHLKQEGHSYHVTDKDKKSVRFHARPPGGSSVSTLSSTGSDADYPSLPADASQIMSDSKYPPYNSKLGSLV</sequence>
<dbReference type="Pfam" id="PF00028">
    <property type="entry name" value="Cadherin"/>
    <property type="match status" value="5"/>
</dbReference>
<reference evidence="19" key="1">
    <citation type="submission" date="2012-12" db="EMBL/GenBank/DDBJ databases">
        <authorList>
            <person name="Hellsten U."/>
            <person name="Grimwood J."/>
            <person name="Chapman J.A."/>
            <person name="Shapiro H."/>
            <person name="Aerts A."/>
            <person name="Otillar R.P."/>
            <person name="Terry A.Y."/>
            <person name="Boore J.L."/>
            <person name="Simakov O."/>
            <person name="Marletaz F."/>
            <person name="Cho S.-J."/>
            <person name="Edsinger-Gonzales E."/>
            <person name="Havlak P."/>
            <person name="Kuo D.-H."/>
            <person name="Larsson T."/>
            <person name="Lv J."/>
            <person name="Arendt D."/>
            <person name="Savage R."/>
            <person name="Osoegawa K."/>
            <person name="de Jong P."/>
            <person name="Lindberg D.R."/>
            <person name="Seaver E.C."/>
            <person name="Weisblat D.A."/>
            <person name="Putnam N.H."/>
            <person name="Grigoriev I.V."/>
            <person name="Rokhsar D.S."/>
        </authorList>
    </citation>
    <scope>NUCLEOTIDE SEQUENCE</scope>
    <source>
        <strain evidence="19">I ESC-2004</strain>
    </source>
</reference>
<dbReference type="AlphaFoldDB" id="R7TWW4"/>
<dbReference type="InterPro" id="IPR020894">
    <property type="entry name" value="Cadherin_CS"/>
</dbReference>